<keyword evidence="3" id="KW-1185">Reference proteome</keyword>
<evidence type="ECO:0000256" key="1">
    <source>
        <dbReference type="SAM" id="Phobius"/>
    </source>
</evidence>
<reference evidence="2 3" key="1">
    <citation type="submission" date="2017-04" db="EMBL/GenBank/DDBJ databases">
        <title>The new phylogeny of genus Mycobacterium.</title>
        <authorList>
            <person name="Tortoli E."/>
            <person name="Trovato A."/>
            <person name="Cirillo D.M."/>
        </authorList>
    </citation>
    <scope>NUCLEOTIDE SEQUENCE [LARGE SCALE GENOMIC DNA]</scope>
    <source>
        <strain evidence="2 3">TBL 1200985</strain>
    </source>
</reference>
<sequence length="76" mass="8329">MHTTAGTDPRARIRVTFVVAAVVAVTPMLPVQWRAIAKRAWSFGVYYVGYRLLSVQLSCGSLAVSGIPFVAKYRLS</sequence>
<feature type="transmembrane region" description="Helical" evidence="1">
    <location>
        <begin position="12"/>
        <end position="33"/>
    </location>
</feature>
<keyword evidence="1" id="KW-0812">Transmembrane</keyword>
<protein>
    <submittedName>
        <fullName evidence="2">Uncharacterized protein</fullName>
    </submittedName>
</protein>
<comment type="caution">
    <text evidence="2">The sequence shown here is derived from an EMBL/GenBank/DDBJ whole genome shotgun (WGS) entry which is preliminary data.</text>
</comment>
<proteinExistence type="predicted"/>
<keyword evidence="1" id="KW-1133">Transmembrane helix</keyword>
<keyword evidence="1" id="KW-0472">Membrane</keyword>
<feature type="transmembrane region" description="Helical" evidence="1">
    <location>
        <begin position="53"/>
        <end position="71"/>
    </location>
</feature>
<dbReference type="EMBL" id="NCXP01000009">
    <property type="protein sequence ID" value="OSC41043.1"/>
    <property type="molecule type" value="Genomic_DNA"/>
</dbReference>
<organism evidence="2 3">
    <name type="scientific">Mycobacterium decipiens</name>
    <dbReference type="NCBI Taxonomy" id="1430326"/>
    <lineage>
        <taxon>Bacteria</taxon>
        <taxon>Bacillati</taxon>
        <taxon>Actinomycetota</taxon>
        <taxon>Actinomycetes</taxon>
        <taxon>Mycobacteriales</taxon>
        <taxon>Mycobacteriaceae</taxon>
        <taxon>Mycobacterium</taxon>
    </lineage>
</organism>
<accession>A0A1X2LVD6</accession>
<dbReference type="OrthoDB" id="4750786at2"/>
<evidence type="ECO:0000313" key="2">
    <source>
        <dbReference type="EMBL" id="OSC41043.1"/>
    </source>
</evidence>
<gene>
    <name evidence="2" type="ORF">B8W66_09790</name>
</gene>
<dbReference type="RefSeq" id="WP_085324849.1">
    <property type="nucleotide sequence ID" value="NZ_NCXP01000009.1"/>
</dbReference>
<evidence type="ECO:0000313" key="3">
    <source>
        <dbReference type="Proteomes" id="UP000193247"/>
    </source>
</evidence>
<dbReference type="Proteomes" id="UP000193247">
    <property type="component" value="Unassembled WGS sequence"/>
</dbReference>
<name>A0A1X2LVD6_9MYCO</name>
<dbReference type="AlphaFoldDB" id="A0A1X2LVD6"/>